<organism evidence="6 7">
    <name type="scientific">Fictibacillus enclensis</name>
    <dbReference type="NCBI Taxonomy" id="1017270"/>
    <lineage>
        <taxon>Bacteria</taxon>
        <taxon>Bacillati</taxon>
        <taxon>Bacillota</taxon>
        <taxon>Bacilli</taxon>
        <taxon>Bacillales</taxon>
        <taxon>Fictibacillaceae</taxon>
        <taxon>Fictibacillus</taxon>
    </lineage>
</organism>
<evidence type="ECO:0000256" key="5">
    <source>
        <dbReference type="PIRNR" id="PIRNR016557"/>
    </source>
</evidence>
<dbReference type="Pfam" id="PF19567">
    <property type="entry name" value="CpsB_CapC"/>
    <property type="match status" value="1"/>
</dbReference>
<dbReference type="GO" id="GO:0004725">
    <property type="term" value="F:protein tyrosine phosphatase activity"/>
    <property type="evidence" value="ECO:0007669"/>
    <property type="project" value="UniProtKB-UniRule"/>
</dbReference>
<dbReference type="PANTHER" id="PTHR39181:SF1">
    <property type="entry name" value="TYROSINE-PROTEIN PHOSPHATASE YWQE"/>
    <property type="match status" value="1"/>
</dbReference>
<sequence length="255" mass="28850">MIDVHSHILPNVDDGAQDLASSLDMARQAVDNGITTVYATPHHRNGRYENTKDDILMKTDELNLALSQHQIPLTILPGQEVRIYSEFLDDLAAGELLTLNNQNKYILIELPSNRVPSYTSQIIYECTLQDITPVIVHPERNSEFMENPDLLYELVKEGALTQVTASSITGAFGKKISSFSMKLIDHHLTHIIASDAHNISSRGFSLWEAYNEIGKKFNETVSYYLRENAQLLFNNESIYAEEPTRIKKKKLLGLF</sequence>
<proteinExistence type="inferred from homology"/>
<dbReference type="AlphaFoldDB" id="A0A0V8J4R1"/>
<protein>
    <recommendedName>
        <fullName evidence="5">Tyrosine-protein phosphatase</fullName>
        <ecNumber evidence="5">3.1.3.48</ecNumber>
    </recommendedName>
</protein>
<keyword evidence="3 5" id="KW-0904">Protein phosphatase</keyword>
<name>A0A0V8J4R1_9BACL</name>
<comment type="caution">
    <text evidence="6">The sequence shown here is derived from an EMBL/GenBank/DDBJ whole genome shotgun (WGS) entry which is preliminary data.</text>
</comment>
<evidence type="ECO:0000256" key="2">
    <source>
        <dbReference type="ARBA" id="ARBA00022801"/>
    </source>
</evidence>
<dbReference type="Gene3D" id="3.20.20.140">
    <property type="entry name" value="Metal-dependent hydrolases"/>
    <property type="match status" value="1"/>
</dbReference>
<dbReference type="PANTHER" id="PTHR39181">
    <property type="entry name" value="TYROSINE-PROTEIN PHOSPHATASE YWQE"/>
    <property type="match status" value="1"/>
</dbReference>
<gene>
    <name evidence="6" type="ORF">AS030_17510</name>
</gene>
<evidence type="ECO:0000256" key="3">
    <source>
        <dbReference type="ARBA" id="ARBA00022912"/>
    </source>
</evidence>
<dbReference type="PIRSF" id="PIRSF016557">
    <property type="entry name" value="Caps_synth_CpsB"/>
    <property type="match status" value="1"/>
</dbReference>
<dbReference type="Proteomes" id="UP000054099">
    <property type="component" value="Unassembled WGS sequence"/>
</dbReference>
<keyword evidence="2 5" id="KW-0378">Hydrolase</keyword>
<evidence type="ECO:0000313" key="7">
    <source>
        <dbReference type="Proteomes" id="UP000054099"/>
    </source>
</evidence>
<comment type="catalytic activity">
    <reaction evidence="4 5">
        <text>O-phospho-L-tyrosyl-[protein] + H2O = L-tyrosyl-[protein] + phosphate</text>
        <dbReference type="Rhea" id="RHEA:10684"/>
        <dbReference type="Rhea" id="RHEA-COMP:10136"/>
        <dbReference type="Rhea" id="RHEA-COMP:20101"/>
        <dbReference type="ChEBI" id="CHEBI:15377"/>
        <dbReference type="ChEBI" id="CHEBI:43474"/>
        <dbReference type="ChEBI" id="CHEBI:46858"/>
        <dbReference type="ChEBI" id="CHEBI:61978"/>
        <dbReference type="EC" id="3.1.3.48"/>
    </reaction>
</comment>
<evidence type="ECO:0000256" key="4">
    <source>
        <dbReference type="ARBA" id="ARBA00051722"/>
    </source>
</evidence>
<dbReference type="RefSeq" id="WP_061973997.1">
    <property type="nucleotide sequence ID" value="NZ_FMAV01000003.1"/>
</dbReference>
<reference evidence="6 7" key="1">
    <citation type="journal article" date="2014" name="Antonie Van Leeuwenhoek">
        <title>Fictibacillus enclensis sp. nov., isolated from marine sediment.</title>
        <authorList>
            <person name="Dastager S.G."/>
            <person name="Mawlankar R."/>
            <person name="Srinivasan K."/>
            <person name="Tang S.K."/>
            <person name="Lee J.C."/>
            <person name="Ramana V.V."/>
            <person name="Shouche Y.S."/>
        </authorList>
    </citation>
    <scope>NUCLEOTIDE SEQUENCE [LARGE SCALE GENOMIC DNA]</scope>
    <source>
        <strain evidence="6 7">NIO-1003</strain>
    </source>
</reference>
<dbReference type="SUPFAM" id="SSF89550">
    <property type="entry name" value="PHP domain-like"/>
    <property type="match status" value="1"/>
</dbReference>
<dbReference type="OrthoDB" id="9788539at2"/>
<dbReference type="EMBL" id="LNQN01000005">
    <property type="protein sequence ID" value="KSU82069.1"/>
    <property type="molecule type" value="Genomic_DNA"/>
</dbReference>
<dbReference type="EC" id="3.1.3.48" evidence="5"/>
<comment type="similarity">
    <text evidence="1 5">Belongs to the metallo-dependent hydrolases superfamily. CpsB/CapC family.</text>
</comment>
<accession>A0A0V8J4R1</accession>
<keyword evidence="7" id="KW-1185">Reference proteome</keyword>
<dbReference type="InterPro" id="IPR016667">
    <property type="entry name" value="Caps_polysacc_synth_CpsB/CapC"/>
</dbReference>
<evidence type="ECO:0000256" key="1">
    <source>
        <dbReference type="ARBA" id="ARBA00005750"/>
    </source>
</evidence>
<dbReference type="GO" id="GO:0030145">
    <property type="term" value="F:manganese ion binding"/>
    <property type="evidence" value="ECO:0007669"/>
    <property type="project" value="UniProtKB-UniRule"/>
</dbReference>
<evidence type="ECO:0000313" key="6">
    <source>
        <dbReference type="EMBL" id="KSU82069.1"/>
    </source>
</evidence>
<dbReference type="InterPro" id="IPR016195">
    <property type="entry name" value="Pol/histidinol_Pase-like"/>
</dbReference>